<keyword evidence="9" id="KW-1185">Reference proteome</keyword>
<organism evidence="8 9">
    <name type="scientific">Amniculicola lignicola CBS 123094</name>
    <dbReference type="NCBI Taxonomy" id="1392246"/>
    <lineage>
        <taxon>Eukaryota</taxon>
        <taxon>Fungi</taxon>
        <taxon>Dikarya</taxon>
        <taxon>Ascomycota</taxon>
        <taxon>Pezizomycotina</taxon>
        <taxon>Dothideomycetes</taxon>
        <taxon>Pleosporomycetidae</taxon>
        <taxon>Pleosporales</taxon>
        <taxon>Amniculicolaceae</taxon>
        <taxon>Amniculicola</taxon>
    </lineage>
</organism>
<dbReference type="PANTHER" id="PTHR45969">
    <property type="entry name" value="RING ZINC FINGER PROTEIN-RELATED"/>
    <property type="match status" value="1"/>
</dbReference>
<dbReference type="SMART" id="SM00184">
    <property type="entry name" value="RING"/>
    <property type="match status" value="1"/>
</dbReference>
<dbReference type="GO" id="GO:0061630">
    <property type="term" value="F:ubiquitin protein ligase activity"/>
    <property type="evidence" value="ECO:0007669"/>
    <property type="project" value="TreeGrafter"/>
</dbReference>
<evidence type="ECO:0000256" key="4">
    <source>
        <dbReference type="ARBA" id="ARBA00022786"/>
    </source>
</evidence>
<keyword evidence="2" id="KW-0479">Metal-binding</keyword>
<dbReference type="GO" id="GO:0008270">
    <property type="term" value="F:zinc ion binding"/>
    <property type="evidence" value="ECO:0007669"/>
    <property type="project" value="UniProtKB-KW"/>
</dbReference>
<dbReference type="InterPro" id="IPR001841">
    <property type="entry name" value="Znf_RING"/>
</dbReference>
<dbReference type="Gene3D" id="3.30.40.10">
    <property type="entry name" value="Zinc/RING finger domain, C3HC4 (zinc finger)"/>
    <property type="match status" value="1"/>
</dbReference>
<dbReference type="UniPathway" id="UPA00143"/>
<evidence type="ECO:0000256" key="5">
    <source>
        <dbReference type="ARBA" id="ARBA00022833"/>
    </source>
</evidence>
<comment type="pathway">
    <text evidence="1">Protein modification; protein ubiquitination.</text>
</comment>
<dbReference type="AlphaFoldDB" id="A0A6A5X5J1"/>
<evidence type="ECO:0000256" key="6">
    <source>
        <dbReference type="PROSITE-ProRule" id="PRU00175"/>
    </source>
</evidence>
<dbReference type="GO" id="GO:0051603">
    <property type="term" value="P:proteolysis involved in protein catabolic process"/>
    <property type="evidence" value="ECO:0007669"/>
    <property type="project" value="UniProtKB-ARBA"/>
</dbReference>
<evidence type="ECO:0000313" key="9">
    <source>
        <dbReference type="Proteomes" id="UP000799779"/>
    </source>
</evidence>
<keyword evidence="4" id="KW-0833">Ubl conjugation pathway</keyword>
<reference evidence="8" key="1">
    <citation type="journal article" date="2020" name="Stud. Mycol.">
        <title>101 Dothideomycetes genomes: a test case for predicting lifestyles and emergence of pathogens.</title>
        <authorList>
            <person name="Haridas S."/>
            <person name="Albert R."/>
            <person name="Binder M."/>
            <person name="Bloem J."/>
            <person name="Labutti K."/>
            <person name="Salamov A."/>
            <person name="Andreopoulos B."/>
            <person name="Baker S."/>
            <person name="Barry K."/>
            <person name="Bills G."/>
            <person name="Bluhm B."/>
            <person name="Cannon C."/>
            <person name="Castanera R."/>
            <person name="Culley D."/>
            <person name="Daum C."/>
            <person name="Ezra D."/>
            <person name="Gonzalez J."/>
            <person name="Henrissat B."/>
            <person name="Kuo A."/>
            <person name="Liang C."/>
            <person name="Lipzen A."/>
            <person name="Lutzoni F."/>
            <person name="Magnuson J."/>
            <person name="Mondo S."/>
            <person name="Nolan M."/>
            <person name="Ohm R."/>
            <person name="Pangilinan J."/>
            <person name="Park H.-J."/>
            <person name="Ramirez L."/>
            <person name="Alfaro M."/>
            <person name="Sun H."/>
            <person name="Tritt A."/>
            <person name="Yoshinaga Y."/>
            <person name="Zwiers L.-H."/>
            <person name="Turgeon B."/>
            <person name="Goodwin S."/>
            <person name="Spatafora J."/>
            <person name="Crous P."/>
            <person name="Grigoriev I."/>
        </authorList>
    </citation>
    <scope>NUCLEOTIDE SEQUENCE</scope>
    <source>
        <strain evidence="8">CBS 123094</strain>
    </source>
</reference>
<accession>A0A6A5X5J1</accession>
<dbReference type="OrthoDB" id="3791828at2759"/>
<dbReference type="InterPro" id="IPR024766">
    <property type="entry name" value="Znf_RING_H2"/>
</dbReference>
<dbReference type="PROSITE" id="PS50089">
    <property type="entry name" value="ZF_RING_2"/>
    <property type="match status" value="1"/>
</dbReference>
<dbReference type="InterPro" id="IPR013083">
    <property type="entry name" value="Znf_RING/FYVE/PHD"/>
</dbReference>
<proteinExistence type="predicted"/>
<keyword evidence="5" id="KW-0862">Zinc</keyword>
<keyword evidence="3 6" id="KW-0863">Zinc-finger</keyword>
<dbReference type="SUPFAM" id="SSF57850">
    <property type="entry name" value="RING/U-box"/>
    <property type="match status" value="1"/>
</dbReference>
<dbReference type="Pfam" id="PF12678">
    <property type="entry name" value="zf-rbx1"/>
    <property type="match status" value="1"/>
</dbReference>
<evidence type="ECO:0000259" key="7">
    <source>
        <dbReference type="PROSITE" id="PS50089"/>
    </source>
</evidence>
<name>A0A6A5X5J1_9PLEO</name>
<sequence length="556" mass="64661">MPSVMFPEFEARFGYNGGCNGMYFHIAEPFLPFLDLPKELHVLFEIMMKALDDSHARAYLAGTQVEQPELVDGYFFRTNSSGIIEGPNTDSVTFKCLDNAWKDWWSMTFLKDEQLWGDLKNHLGKADKDDLWYQLAYYSLACPSPRSTIEIQCPLSGEKIKVVAGKWWIVQHCAQIFFHGGTLRESWPVLSKVIEAPPTMKPHQPLFLNILSRWPLALPQLMDAVACYPKSASVLDEYLGNDLTCHEQAILRTLDFFTYVGSNVVSVWTHFNSPLSHHYRCALAETVRIIKDEIQHPDSPIPRSIRDNLAQVNWEDVFNMMWHAVYVFRHVDHMHLSALNWTLYHNIIGQVYWTTHSTKIRTRFQNLWERWDSDSTNFQISEPLTFTLGGSYLHLDDYDKRLYAYCPIKCCKMIEMPLNEVELTWFDAETEAQIRAAERTEFHLARDIMPELVPIGPRIDIAQHCTLDYNFEEMKDEKCVICLSEFPQRLEHLRGAKNTPVKLNVCPHFFHEECIGAWLNGVSETSNQCPVCREEVCERRDVTVKGEEWWEEDETL</sequence>
<evidence type="ECO:0000313" key="8">
    <source>
        <dbReference type="EMBL" id="KAF2008107.1"/>
    </source>
</evidence>
<dbReference type="PANTHER" id="PTHR45969:SF69">
    <property type="entry name" value="FINGER DOMAIN PROTEIN, PUTATIVE (AFU_ORTHOLOGUE AFUA_3G12190)-RELATED"/>
    <property type="match status" value="1"/>
</dbReference>
<evidence type="ECO:0000256" key="1">
    <source>
        <dbReference type="ARBA" id="ARBA00004906"/>
    </source>
</evidence>
<dbReference type="EMBL" id="ML977556">
    <property type="protein sequence ID" value="KAF2008107.1"/>
    <property type="molecule type" value="Genomic_DNA"/>
</dbReference>
<protein>
    <recommendedName>
        <fullName evidence="7">RING-type domain-containing protein</fullName>
    </recommendedName>
</protein>
<feature type="domain" description="RING-type" evidence="7">
    <location>
        <begin position="479"/>
        <end position="533"/>
    </location>
</feature>
<evidence type="ECO:0000256" key="2">
    <source>
        <dbReference type="ARBA" id="ARBA00022723"/>
    </source>
</evidence>
<dbReference type="Proteomes" id="UP000799779">
    <property type="component" value="Unassembled WGS sequence"/>
</dbReference>
<evidence type="ECO:0000256" key="3">
    <source>
        <dbReference type="ARBA" id="ARBA00022771"/>
    </source>
</evidence>
<dbReference type="GO" id="GO:0016567">
    <property type="term" value="P:protein ubiquitination"/>
    <property type="evidence" value="ECO:0007669"/>
    <property type="project" value="UniProtKB-UniPathway"/>
</dbReference>
<gene>
    <name evidence="8" type="ORF">P154DRAFT_614487</name>
</gene>